<dbReference type="InterPro" id="IPR004307">
    <property type="entry name" value="TspO_MBR"/>
</dbReference>
<sequence>MWSVLFVLMGTSAWLVWRRKGFSGAGTALKLYLAQLVVNALWSWLFFAWHLGALALADIALLWLLIAGTIVAFWRHHQVAALLLLPYLAWVSFAAALNYSLWQLNPAVLG</sequence>
<dbReference type="PANTHER" id="PTHR10057:SF0">
    <property type="entry name" value="TRANSLOCATOR PROTEIN"/>
    <property type="match status" value="1"/>
</dbReference>
<keyword evidence="4 6" id="KW-1133">Transmembrane helix</keyword>
<accession>A0A060NIM2</accession>
<dbReference type="KEGG" id="cbaa:SRAA_1348"/>
<gene>
    <name evidence="7" type="ORF">SRAA_1348</name>
</gene>
<dbReference type="Gene3D" id="1.20.1260.100">
    <property type="entry name" value="TspO/MBR protein"/>
    <property type="match status" value="1"/>
</dbReference>
<dbReference type="FunFam" id="1.20.1260.100:FF:000001">
    <property type="entry name" value="translocator protein 2"/>
    <property type="match status" value="1"/>
</dbReference>
<proteinExistence type="inferred from homology"/>
<keyword evidence="3 6" id="KW-0812">Transmembrane</keyword>
<reference evidence="7 8" key="1">
    <citation type="journal article" date="2014" name="Nat. Commun.">
        <title>Physiological and genomic features of highly alkaliphilic hydrogen-utilizing Betaproteobacteria from a continental serpentinizing site.</title>
        <authorList>
            <person name="Suzuki S."/>
            <person name="Kuenen J.G."/>
            <person name="Schipper K."/>
            <person name="van der Velde S."/>
            <person name="Ishii S."/>
            <person name="Wu A."/>
            <person name="Sorokin D.Y."/>
            <person name="Tenney A."/>
            <person name="Meng X.Y."/>
            <person name="Morrill P.L."/>
            <person name="Kamagata Y."/>
            <person name="Muyzer G."/>
            <person name="Nealson K.H."/>
        </authorList>
    </citation>
    <scope>NUCLEOTIDE SEQUENCE [LARGE SCALE GENOMIC DNA]</scope>
    <source>
        <strain evidence="7 8">A1</strain>
    </source>
</reference>
<comment type="subcellular location">
    <subcellularLocation>
        <location evidence="1">Membrane</location>
        <topology evidence="1">Multi-pass membrane protein</topology>
    </subcellularLocation>
</comment>
<evidence type="ECO:0000256" key="2">
    <source>
        <dbReference type="ARBA" id="ARBA00007524"/>
    </source>
</evidence>
<feature type="transmembrane region" description="Helical" evidence="6">
    <location>
        <begin position="79"/>
        <end position="102"/>
    </location>
</feature>
<feature type="transmembrane region" description="Helical" evidence="6">
    <location>
        <begin position="42"/>
        <end position="67"/>
    </location>
</feature>
<dbReference type="GO" id="GO:0016020">
    <property type="term" value="C:membrane"/>
    <property type="evidence" value="ECO:0007669"/>
    <property type="project" value="UniProtKB-SubCell"/>
</dbReference>
<dbReference type="PANTHER" id="PTHR10057">
    <property type="entry name" value="PERIPHERAL-TYPE BENZODIAZEPINE RECEPTOR"/>
    <property type="match status" value="1"/>
</dbReference>
<evidence type="ECO:0000256" key="5">
    <source>
        <dbReference type="ARBA" id="ARBA00023136"/>
    </source>
</evidence>
<dbReference type="Proteomes" id="UP000067461">
    <property type="component" value="Chromosome"/>
</dbReference>
<evidence type="ECO:0000313" key="8">
    <source>
        <dbReference type="Proteomes" id="UP000067461"/>
    </source>
</evidence>
<comment type="similarity">
    <text evidence="2">Belongs to the TspO/BZRP family.</text>
</comment>
<dbReference type="RefSeq" id="WP_052467512.1">
    <property type="nucleotide sequence ID" value="NZ_AP014568.1"/>
</dbReference>
<dbReference type="InterPro" id="IPR038330">
    <property type="entry name" value="TspO/MBR-related_sf"/>
</dbReference>
<dbReference type="Pfam" id="PF03073">
    <property type="entry name" value="TspO_MBR"/>
    <property type="match status" value="1"/>
</dbReference>
<dbReference type="HOGENOM" id="CLU_171217_0_0_4"/>
<evidence type="ECO:0000256" key="6">
    <source>
        <dbReference type="SAM" id="Phobius"/>
    </source>
</evidence>
<protein>
    <submittedName>
        <fullName evidence="7">Tryptophan-rich sensory protein</fullName>
    </submittedName>
</protein>
<evidence type="ECO:0000256" key="1">
    <source>
        <dbReference type="ARBA" id="ARBA00004141"/>
    </source>
</evidence>
<evidence type="ECO:0000313" key="7">
    <source>
        <dbReference type="EMBL" id="BAO81202.1"/>
    </source>
</evidence>
<dbReference type="EMBL" id="AP014568">
    <property type="protein sequence ID" value="BAO81202.1"/>
    <property type="molecule type" value="Genomic_DNA"/>
</dbReference>
<evidence type="ECO:0000256" key="3">
    <source>
        <dbReference type="ARBA" id="ARBA00022692"/>
    </source>
</evidence>
<organism evidence="7 8">
    <name type="scientific">Serpentinimonas raichei</name>
    <dbReference type="NCBI Taxonomy" id="1458425"/>
    <lineage>
        <taxon>Bacteria</taxon>
        <taxon>Pseudomonadati</taxon>
        <taxon>Pseudomonadota</taxon>
        <taxon>Betaproteobacteria</taxon>
        <taxon>Burkholderiales</taxon>
        <taxon>Comamonadaceae</taxon>
        <taxon>Serpentinimonas</taxon>
    </lineage>
</organism>
<dbReference type="STRING" id="1458425.SRAA_1348"/>
<dbReference type="GO" id="GO:0033013">
    <property type="term" value="P:tetrapyrrole metabolic process"/>
    <property type="evidence" value="ECO:0007669"/>
    <property type="project" value="UniProtKB-ARBA"/>
</dbReference>
<keyword evidence="5 6" id="KW-0472">Membrane</keyword>
<evidence type="ECO:0000256" key="4">
    <source>
        <dbReference type="ARBA" id="ARBA00022989"/>
    </source>
</evidence>
<keyword evidence="8" id="KW-1185">Reference proteome</keyword>
<dbReference type="CDD" id="cd15904">
    <property type="entry name" value="TSPO_MBR"/>
    <property type="match status" value="1"/>
</dbReference>
<name>A0A060NIM2_9BURK</name>
<dbReference type="AlphaFoldDB" id="A0A060NIM2"/>